<evidence type="ECO:0000313" key="5">
    <source>
        <dbReference type="EMBL" id="MFC4672571.1"/>
    </source>
</evidence>
<comment type="caution">
    <text evidence="5">The sequence shown here is derived from an EMBL/GenBank/DDBJ whole genome shotgun (WGS) entry which is preliminary data.</text>
</comment>
<reference evidence="6" key="1">
    <citation type="journal article" date="2019" name="Int. J. Syst. Evol. Microbiol.">
        <title>The Global Catalogue of Microorganisms (GCM) 10K type strain sequencing project: providing services to taxonomists for standard genome sequencing and annotation.</title>
        <authorList>
            <consortium name="The Broad Institute Genomics Platform"/>
            <consortium name="The Broad Institute Genome Sequencing Center for Infectious Disease"/>
            <person name="Wu L."/>
            <person name="Ma J."/>
        </authorList>
    </citation>
    <scope>NUCLEOTIDE SEQUENCE [LARGE SCALE GENOMIC DNA]</scope>
    <source>
        <strain evidence="6">CCUG 66188</strain>
    </source>
</reference>
<gene>
    <name evidence="5" type="ORF">ACFO6W_02575</name>
</gene>
<protein>
    <submittedName>
        <fullName evidence="5">Helix-turn-helix domain-containing protein</fullName>
    </submittedName>
</protein>
<accession>A0ABV9KSK1</accession>
<sequence length="63" mass="7415">MRLRLKESVILLEQSDLTIEEIAEKVGFGTVRTFQRQFMAMYNTSPTDYRKIKQGQTDINFNI</sequence>
<dbReference type="EMBL" id="JBHSGN010000015">
    <property type="protein sequence ID" value="MFC4672571.1"/>
    <property type="molecule type" value="Genomic_DNA"/>
</dbReference>
<dbReference type="PANTHER" id="PTHR43280">
    <property type="entry name" value="ARAC-FAMILY TRANSCRIPTIONAL REGULATOR"/>
    <property type="match status" value="1"/>
</dbReference>
<keyword evidence="2" id="KW-0238">DNA-binding</keyword>
<evidence type="ECO:0000259" key="4">
    <source>
        <dbReference type="PROSITE" id="PS01124"/>
    </source>
</evidence>
<dbReference type="RefSeq" id="WP_379993807.1">
    <property type="nucleotide sequence ID" value="NZ_JBHSGN010000015.1"/>
</dbReference>
<evidence type="ECO:0000313" key="6">
    <source>
        <dbReference type="Proteomes" id="UP001596023"/>
    </source>
</evidence>
<dbReference type="Gene3D" id="1.10.10.60">
    <property type="entry name" value="Homeodomain-like"/>
    <property type="match status" value="1"/>
</dbReference>
<dbReference type="PRINTS" id="PR00032">
    <property type="entry name" value="HTHARAC"/>
</dbReference>
<dbReference type="InterPro" id="IPR018060">
    <property type="entry name" value="HTH_AraC"/>
</dbReference>
<evidence type="ECO:0000256" key="2">
    <source>
        <dbReference type="ARBA" id="ARBA00023125"/>
    </source>
</evidence>
<dbReference type="PROSITE" id="PS01124">
    <property type="entry name" value="HTH_ARAC_FAMILY_2"/>
    <property type="match status" value="1"/>
</dbReference>
<evidence type="ECO:0000256" key="3">
    <source>
        <dbReference type="ARBA" id="ARBA00023163"/>
    </source>
</evidence>
<evidence type="ECO:0000256" key="1">
    <source>
        <dbReference type="ARBA" id="ARBA00023015"/>
    </source>
</evidence>
<dbReference type="SUPFAM" id="SSF46689">
    <property type="entry name" value="Homeodomain-like"/>
    <property type="match status" value="1"/>
</dbReference>
<feature type="domain" description="HTH araC/xylS-type" evidence="4">
    <location>
        <begin position="1"/>
        <end position="52"/>
    </location>
</feature>
<dbReference type="InterPro" id="IPR020449">
    <property type="entry name" value="Tscrpt_reg_AraC-type_HTH"/>
</dbReference>
<keyword evidence="6" id="KW-1185">Reference proteome</keyword>
<keyword evidence="1" id="KW-0805">Transcription regulation</keyword>
<dbReference type="InterPro" id="IPR009057">
    <property type="entry name" value="Homeodomain-like_sf"/>
</dbReference>
<dbReference type="PANTHER" id="PTHR43280:SF28">
    <property type="entry name" value="HTH-TYPE TRANSCRIPTIONAL ACTIVATOR RHAS"/>
    <property type="match status" value="1"/>
</dbReference>
<keyword evidence="3" id="KW-0804">Transcription</keyword>
<dbReference type="Pfam" id="PF12833">
    <property type="entry name" value="HTH_18"/>
    <property type="match status" value="1"/>
</dbReference>
<proteinExistence type="predicted"/>
<dbReference type="Proteomes" id="UP001596023">
    <property type="component" value="Unassembled WGS sequence"/>
</dbReference>
<name>A0ABV9KSK1_9BACT</name>
<organism evidence="5 6">
    <name type="scientific">Dysgonomonas termitidis</name>
    <dbReference type="NCBI Taxonomy" id="1516126"/>
    <lineage>
        <taxon>Bacteria</taxon>
        <taxon>Pseudomonadati</taxon>
        <taxon>Bacteroidota</taxon>
        <taxon>Bacteroidia</taxon>
        <taxon>Bacteroidales</taxon>
        <taxon>Dysgonomonadaceae</taxon>
        <taxon>Dysgonomonas</taxon>
    </lineage>
</organism>